<sequence>MQHGMTMTQTIDNTTINIAIPFELLMDNDMQAILDLEIGENTRVLETDDGYEIIILPKCDLKGIVMLFDIAPYLILEKTYADFFHTGVDLEVGFITGLNLEMDLE</sequence>
<dbReference type="EMBL" id="LAZR01002582">
    <property type="protein sequence ID" value="KKN28197.1"/>
    <property type="molecule type" value="Genomic_DNA"/>
</dbReference>
<accession>A0A0F9PTY4</accession>
<evidence type="ECO:0000313" key="1">
    <source>
        <dbReference type="EMBL" id="KKN28197.1"/>
    </source>
</evidence>
<dbReference type="AlphaFoldDB" id="A0A0F9PTY4"/>
<reference evidence="1" key="1">
    <citation type="journal article" date="2015" name="Nature">
        <title>Complex archaea that bridge the gap between prokaryotes and eukaryotes.</title>
        <authorList>
            <person name="Spang A."/>
            <person name="Saw J.H."/>
            <person name="Jorgensen S.L."/>
            <person name="Zaremba-Niedzwiedzka K."/>
            <person name="Martijn J."/>
            <person name="Lind A.E."/>
            <person name="van Eijk R."/>
            <person name="Schleper C."/>
            <person name="Guy L."/>
            <person name="Ettema T.J."/>
        </authorList>
    </citation>
    <scope>NUCLEOTIDE SEQUENCE</scope>
</reference>
<organism evidence="1">
    <name type="scientific">marine sediment metagenome</name>
    <dbReference type="NCBI Taxonomy" id="412755"/>
    <lineage>
        <taxon>unclassified sequences</taxon>
        <taxon>metagenomes</taxon>
        <taxon>ecological metagenomes</taxon>
    </lineage>
</organism>
<gene>
    <name evidence="1" type="ORF">LCGC14_0856980</name>
</gene>
<name>A0A0F9PTY4_9ZZZZ</name>
<comment type="caution">
    <text evidence="1">The sequence shown here is derived from an EMBL/GenBank/DDBJ whole genome shotgun (WGS) entry which is preliminary data.</text>
</comment>
<protein>
    <submittedName>
        <fullName evidence="1">Uncharacterized protein</fullName>
    </submittedName>
</protein>
<proteinExistence type="predicted"/>